<dbReference type="InterPro" id="IPR006748">
    <property type="entry name" value="NH2Glyco/OHUrea_AB-resist_kin"/>
</dbReference>
<gene>
    <name evidence="1" type="ORF">FHX37_2692</name>
</gene>
<dbReference type="GO" id="GO:0016773">
    <property type="term" value="F:phosphotransferase activity, alcohol group as acceptor"/>
    <property type="evidence" value="ECO:0007669"/>
    <property type="project" value="InterPro"/>
</dbReference>
<comment type="caution">
    <text evidence="1">The sequence shown here is derived from an EMBL/GenBank/DDBJ whole genome shotgun (WGS) entry which is preliminary data.</text>
</comment>
<keyword evidence="1" id="KW-0418">Kinase</keyword>
<dbReference type="SUPFAM" id="SSF56112">
    <property type="entry name" value="Protein kinase-like (PK-like)"/>
    <property type="match status" value="1"/>
</dbReference>
<dbReference type="GO" id="GO:0019748">
    <property type="term" value="P:secondary metabolic process"/>
    <property type="evidence" value="ECO:0007669"/>
    <property type="project" value="InterPro"/>
</dbReference>
<dbReference type="OrthoDB" id="3638028at2"/>
<dbReference type="Proteomes" id="UP000317422">
    <property type="component" value="Unassembled WGS sequence"/>
</dbReference>
<organism evidence="1 2">
    <name type="scientific">Haloactinospora alba</name>
    <dbReference type="NCBI Taxonomy" id="405555"/>
    <lineage>
        <taxon>Bacteria</taxon>
        <taxon>Bacillati</taxon>
        <taxon>Actinomycetota</taxon>
        <taxon>Actinomycetes</taxon>
        <taxon>Streptosporangiales</taxon>
        <taxon>Nocardiopsidaceae</taxon>
        <taxon>Haloactinospora</taxon>
    </lineage>
</organism>
<dbReference type="EMBL" id="VFQC01000001">
    <property type="protein sequence ID" value="TQN32714.1"/>
    <property type="molecule type" value="Genomic_DNA"/>
</dbReference>
<sequence>MNDVTMPLVDSDQRDRLVDRFGHGALDWLERLPALVDEIAREWGLTIDGPAEHGRTSVVLRCRGSDDVPAILKVSPDPGLLSSEARVLRLWENSRRVPEVWGVDPDRGAVLMEAIGQGHTVASIGEVPPMEEVGALINGLHSVDIPCHEAGELHPLLTRINFLFELWEHRRAEGAAAAHVHPALLHRGHAHARELAHRGEDTVPLHGDLHPGNVLDGGQQRGLVAVDPRACMGDAAADGLEWPLWRATTLAEVEHRAAVLAPLIGVSADRLLAWCRACAPLFAVAWANLGRSDTAEFTMLLEMSSR</sequence>
<dbReference type="GO" id="GO:0016301">
    <property type="term" value="F:kinase activity"/>
    <property type="evidence" value="ECO:0007669"/>
    <property type="project" value="UniProtKB-KW"/>
</dbReference>
<accession>A0A543NLM9</accession>
<dbReference type="RefSeq" id="WP_141924174.1">
    <property type="nucleotide sequence ID" value="NZ_VFQC01000001.1"/>
</dbReference>
<name>A0A543NLM9_9ACTN</name>
<reference evidence="1 2" key="1">
    <citation type="submission" date="2019-06" db="EMBL/GenBank/DDBJ databases">
        <title>Sequencing the genomes of 1000 actinobacteria strains.</title>
        <authorList>
            <person name="Klenk H.-P."/>
        </authorList>
    </citation>
    <scope>NUCLEOTIDE SEQUENCE [LARGE SCALE GENOMIC DNA]</scope>
    <source>
        <strain evidence="1 2">DSM 45015</strain>
    </source>
</reference>
<protein>
    <submittedName>
        <fullName evidence="1">Streptomycin 6-kinase</fullName>
    </submittedName>
</protein>
<evidence type="ECO:0000313" key="1">
    <source>
        <dbReference type="EMBL" id="TQN32714.1"/>
    </source>
</evidence>
<keyword evidence="2" id="KW-1185">Reference proteome</keyword>
<dbReference type="Pfam" id="PF04655">
    <property type="entry name" value="APH_6_hur"/>
    <property type="match status" value="1"/>
</dbReference>
<proteinExistence type="predicted"/>
<dbReference type="Gene3D" id="1.10.510.10">
    <property type="entry name" value="Transferase(Phosphotransferase) domain 1"/>
    <property type="match status" value="1"/>
</dbReference>
<dbReference type="AlphaFoldDB" id="A0A543NLM9"/>
<evidence type="ECO:0000313" key="2">
    <source>
        <dbReference type="Proteomes" id="UP000317422"/>
    </source>
</evidence>
<keyword evidence="1" id="KW-0808">Transferase</keyword>
<dbReference type="InterPro" id="IPR011009">
    <property type="entry name" value="Kinase-like_dom_sf"/>
</dbReference>